<sequence length="113" mass="12329">MKSERATAMIEVIVLGFATVLLVLPTLVAVARLVDASAMAGSQARDAAMWMARHGTELVSQDQRIDIDTTVEGSIVRSTAHARVTLLSVGGAKVERFIEVSYEVPISRYRSRR</sequence>
<dbReference type="AlphaFoldDB" id="A0A3B0T2G4"/>
<protein>
    <submittedName>
        <fullName evidence="1">Uncharacterized protein</fullName>
    </submittedName>
</protein>
<accession>A0A3B0T2G4</accession>
<gene>
    <name evidence="1" type="ORF">MNBD_ACTINO01-831</name>
</gene>
<organism evidence="1">
    <name type="scientific">hydrothermal vent metagenome</name>
    <dbReference type="NCBI Taxonomy" id="652676"/>
    <lineage>
        <taxon>unclassified sequences</taxon>
        <taxon>metagenomes</taxon>
        <taxon>ecological metagenomes</taxon>
    </lineage>
</organism>
<proteinExistence type="predicted"/>
<reference evidence="1" key="1">
    <citation type="submission" date="2018-06" db="EMBL/GenBank/DDBJ databases">
        <authorList>
            <person name="Zhirakovskaya E."/>
        </authorList>
    </citation>
    <scope>NUCLEOTIDE SEQUENCE</scope>
</reference>
<name>A0A3B0T2G4_9ZZZZ</name>
<evidence type="ECO:0000313" key="1">
    <source>
        <dbReference type="EMBL" id="VAW06529.1"/>
    </source>
</evidence>
<dbReference type="EMBL" id="UOEI01000476">
    <property type="protein sequence ID" value="VAW06529.1"/>
    <property type="molecule type" value="Genomic_DNA"/>
</dbReference>